<dbReference type="GO" id="GO:0016209">
    <property type="term" value="F:antioxidant activity"/>
    <property type="evidence" value="ECO:0007669"/>
    <property type="project" value="InterPro"/>
</dbReference>
<name>A0A1W2AJS0_9SPHI</name>
<dbReference type="PANTHER" id="PTHR42852:SF6">
    <property type="entry name" value="THIOL:DISULFIDE INTERCHANGE PROTEIN DSBE"/>
    <property type="match status" value="1"/>
</dbReference>
<dbReference type="InterPro" id="IPR013766">
    <property type="entry name" value="Thioredoxin_domain"/>
</dbReference>
<dbReference type="STRING" id="475255.SAMN04488101_101678"/>
<dbReference type="PANTHER" id="PTHR42852">
    <property type="entry name" value="THIOL:DISULFIDE INTERCHANGE PROTEIN DSBE"/>
    <property type="match status" value="1"/>
</dbReference>
<evidence type="ECO:0000256" key="2">
    <source>
        <dbReference type="ARBA" id="ARBA00022748"/>
    </source>
</evidence>
<keyword evidence="7" id="KW-1185">Reference proteome</keyword>
<dbReference type="Gene3D" id="3.40.30.10">
    <property type="entry name" value="Glutaredoxin"/>
    <property type="match status" value="1"/>
</dbReference>
<reference evidence="6 7" key="1">
    <citation type="submission" date="2017-04" db="EMBL/GenBank/DDBJ databases">
        <authorList>
            <person name="Afonso C.L."/>
            <person name="Miller P.J."/>
            <person name="Scott M.A."/>
            <person name="Spackman E."/>
            <person name="Goraichik I."/>
            <person name="Dimitrov K.M."/>
            <person name="Suarez D.L."/>
            <person name="Swayne D.E."/>
        </authorList>
    </citation>
    <scope>NUCLEOTIDE SEQUENCE [LARGE SCALE GENOMIC DNA]</scope>
    <source>
        <strain evidence="6 7">DSM 19625</strain>
    </source>
</reference>
<dbReference type="GO" id="GO:0016491">
    <property type="term" value="F:oxidoreductase activity"/>
    <property type="evidence" value="ECO:0007669"/>
    <property type="project" value="InterPro"/>
</dbReference>
<comment type="subcellular location">
    <subcellularLocation>
        <location evidence="1">Cell envelope</location>
    </subcellularLocation>
</comment>
<evidence type="ECO:0000256" key="1">
    <source>
        <dbReference type="ARBA" id="ARBA00004196"/>
    </source>
</evidence>
<dbReference type="RefSeq" id="WP_084287236.1">
    <property type="nucleotide sequence ID" value="NZ_FWYB01000001.1"/>
</dbReference>
<dbReference type="InterPro" id="IPR000866">
    <property type="entry name" value="AhpC/TSA"/>
</dbReference>
<keyword evidence="3" id="KW-1015">Disulfide bond</keyword>
<dbReference type="Proteomes" id="UP000192678">
    <property type="component" value="Unassembled WGS sequence"/>
</dbReference>
<evidence type="ECO:0000256" key="3">
    <source>
        <dbReference type="ARBA" id="ARBA00023157"/>
    </source>
</evidence>
<dbReference type="Pfam" id="PF00578">
    <property type="entry name" value="AhpC-TSA"/>
    <property type="match status" value="1"/>
</dbReference>
<proteinExistence type="predicted"/>
<dbReference type="GO" id="GO:0030313">
    <property type="term" value="C:cell envelope"/>
    <property type="evidence" value="ECO:0007669"/>
    <property type="project" value="UniProtKB-SubCell"/>
</dbReference>
<organism evidence="6 7">
    <name type="scientific">Pedobacter nyackensis</name>
    <dbReference type="NCBI Taxonomy" id="475255"/>
    <lineage>
        <taxon>Bacteria</taxon>
        <taxon>Pseudomonadati</taxon>
        <taxon>Bacteroidota</taxon>
        <taxon>Sphingobacteriia</taxon>
        <taxon>Sphingobacteriales</taxon>
        <taxon>Sphingobacteriaceae</taxon>
        <taxon>Pedobacter</taxon>
    </lineage>
</organism>
<dbReference type="CDD" id="cd02966">
    <property type="entry name" value="TlpA_like_family"/>
    <property type="match status" value="1"/>
</dbReference>
<dbReference type="GO" id="GO:0016853">
    <property type="term" value="F:isomerase activity"/>
    <property type="evidence" value="ECO:0007669"/>
    <property type="project" value="UniProtKB-KW"/>
</dbReference>
<dbReference type="InterPro" id="IPR050553">
    <property type="entry name" value="Thioredoxin_ResA/DsbE_sf"/>
</dbReference>
<dbReference type="GO" id="GO:0017004">
    <property type="term" value="P:cytochrome complex assembly"/>
    <property type="evidence" value="ECO:0007669"/>
    <property type="project" value="UniProtKB-KW"/>
</dbReference>
<keyword evidence="6" id="KW-0413">Isomerase</keyword>
<keyword evidence="2" id="KW-0201">Cytochrome c-type biogenesis</keyword>
<keyword evidence="4" id="KW-0676">Redox-active center</keyword>
<evidence type="ECO:0000256" key="4">
    <source>
        <dbReference type="ARBA" id="ARBA00023284"/>
    </source>
</evidence>
<evidence type="ECO:0000313" key="7">
    <source>
        <dbReference type="Proteomes" id="UP000192678"/>
    </source>
</evidence>
<evidence type="ECO:0000313" key="6">
    <source>
        <dbReference type="EMBL" id="SMC60906.1"/>
    </source>
</evidence>
<sequence length="361" mass="41572">MKKYSSLKKQLLVITGLWICSIPIYAQRSIKIGDKAPEISVKHWLKGEPIKNFENGKVYVVEFWATWCKPCIELMPHLGELARQYKDKVQVIGINILDRTPKDKIASFVREMGDKIDYTVGLDDGTMSENWFISSGSTGIPTSFIVDQQGKIAWYGNSGLDVMLAKVLNGETSYDLTEKTKPGRPGIMRYLMMPQSEEINLASEKLYEFIEKKDYDKALAYYDALCKDSAAVAAGVVDVYFEALINIDQKKSLSFYKNLIQNEDRWQYWVTWIVVNKEGLSKEFYLHAKKLLEPTLLDKSWLGQPLLREALPEVYFRLGEKDKAIDTIQDWIDKLKQLEGGEYMLKLAEGRLKRYKDSKMH</sequence>
<gene>
    <name evidence="6" type="ORF">SAMN04488101_101678</name>
</gene>
<protein>
    <submittedName>
        <fullName evidence="6">Thiol-disulfide isomerase or thioredoxin</fullName>
    </submittedName>
</protein>
<accession>A0A1W2AJS0</accession>
<dbReference type="EMBL" id="FWYB01000001">
    <property type="protein sequence ID" value="SMC60906.1"/>
    <property type="molecule type" value="Genomic_DNA"/>
</dbReference>
<dbReference type="PROSITE" id="PS51352">
    <property type="entry name" value="THIOREDOXIN_2"/>
    <property type="match status" value="1"/>
</dbReference>
<dbReference type="InterPro" id="IPR036249">
    <property type="entry name" value="Thioredoxin-like_sf"/>
</dbReference>
<feature type="domain" description="Thioredoxin" evidence="5">
    <location>
        <begin position="30"/>
        <end position="173"/>
    </location>
</feature>
<dbReference type="AlphaFoldDB" id="A0A1W2AJS0"/>
<dbReference type="OrthoDB" id="9802923at2"/>
<evidence type="ECO:0000259" key="5">
    <source>
        <dbReference type="PROSITE" id="PS51352"/>
    </source>
</evidence>
<dbReference type="SUPFAM" id="SSF52833">
    <property type="entry name" value="Thioredoxin-like"/>
    <property type="match status" value="1"/>
</dbReference>